<dbReference type="PANTHER" id="PTHR43759:SF1">
    <property type="entry name" value="GLUCOSE IMPORT SYSTEM PERMEASE PROTEIN GLCT"/>
    <property type="match status" value="1"/>
</dbReference>
<proteinExistence type="inferred from homology"/>
<dbReference type="InterPro" id="IPR000515">
    <property type="entry name" value="MetI-like"/>
</dbReference>
<keyword evidence="8" id="KW-1185">Reference proteome</keyword>
<dbReference type="GO" id="GO:0005886">
    <property type="term" value="C:plasma membrane"/>
    <property type="evidence" value="ECO:0007669"/>
    <property type="project" value="UniProtKB-SubCell"/>
</dbReference>
<evidence type="ECO:0000256" key="5">
    <source>
        <dbReference type="RuleBase" id="RU363032"/>
    </source>
</evidence>
<dbReference type="InterPro" id="IPR035277">
    <property type="entry name" value="MalF_N"/>
</dbReference>
<evidence type="ECO:0000256" key="1">
    <source>
        <dbReference type="ARBA" id="ARBA00004141"/>
    </source>
</evidence>
<dbReference type="InterPro" id="IPR035906">
    <property type="entry name" value="MetI-like_sf"/>
</dbReference>
<dbReference type="GO" id="GO:0055085">
    <property type="term" value="P:transmembrane transport"/>
    <property type="evidence" value="ECO:0007669"/>
    <property type="project" value="InterPro"/>
</dbReference>
<comment type="subcellular location">
    <subcellularLocation>
        <location evidence="5">Cell membrane</location>
        <topology evidence="5">Multi-pass membrane protein</topology>
    </subcellularLocation>
    <subcellularLocation>
        <location evidence="1">Membrane</location>
        <topology evidence="1">Multi-pass membrane protein</topology>
    </subcellularLocation>
</comment>
<feature type="transmembrane region" description="Helical" evidence="5">
    <location>
        <begin position="12"/>
        <end position="36"/>
    </location>
</feature>
<dbReference type="SUPFAM" id="SSF161098">
    <property type="entry name" value="MetI-like"/>
    <property type="match status" value="1"/>
</dbReference>
<feature type="domain" description="ABC transmembrane type-1" evidence="6">
    <location>
        <begin position="71"/>
        <end position="281"/>
    </location>
</feature>
<dbReference type="STRING" id="1499967.U27_06887"/>
<name>A0A081C5P6_VECG1</name>
<comment type="similarity">
    <text evidence="5">Belongs to the binding-protein-dependent transport system permease family.</text>
</comment>
<feature type="transmembrane region" description="Helical" evidence="5">
    <location>
        <begin position="75"/>
        <end position="96"/>
    </location>
</feature>
<dbReference type="CDD" id="cd06261">
    <property type="entry name" value="TM_PBP2"/>
    <property type="match status" value="1"/>
</dbReference>
<keyword evidence="2 5" id="KW-0812">Transmembrane</keyword>
<evidence type="ECO:0000256" key="3">
    <source>
        <dbReference type="ARBA" id="ARBA00022989"/>
    </source>
</evidence>
<feature type="transmembrane region" description="Helical" evidence="5">
    <location>
        <begin position="202"/>
        <end position="221"/>
    </location>
</feature>
<feature type="transmembrane region" description="Helical" evidence="5">
    <location>
        <begin position="134"/>
        <end position="154"/>
    </location>
</feature>
<feature type="transmembrane region" description="Helical" evidence="5">
    <location>
        <begin position="108"/>
        <end position="128"/>
    </location>
</feature>
<keyword evidence="3 5" id="KW-1133">Transmembrane helix</keyword>
<sequence>MIRTGFVERHLRIFFSLPAVIFIIIMMVFPVVYTIILSFSNWNLTTGSGFAWAGLRSYTRIFAEPRFFDAVKRTFAFTGLAVVFETVIGVALALILNRTFVGKGFVKLLLLLPLVATPVAVGIVWNLFYDPNIGLANFVLTRFGIPAIEWVYAASTVLPSLVLVDIWQWTPMITLLVLAGLASLSTEPYESARVDGASEWQVLWHITLPMLMPTILTAMILRSIDALKTFDIIYAMSGGGPGYSSETLNIMAFKYSFEYFRMGQSAVILVVLFMVVLGFSVGILKLRTWTEI</sequence>
<dbReference type="eggNOG" id="COG1175">
    <property type="taxonomic scope" value="Bacteria"/>
</dbReference>
<keyword evidence="5" id="KW-0813">Transport</keyword>
<evidence type="ECO:0000313" key="7">
    <source>
        <dbReference type="EMBL" id="GAK59901.1"/>
    </source>
</evidence>
<evidence type="ECO:0000259" key="6">
    <source>
        <dbReference type="PROSITE" id="PS50928"/>
    </source>
</evidence>
<feature type="transmembrane region" description="Helical" evidence="5">
    <location>
        <begin position="266"/>
        <end position="284"/>
    </location>
</feature>
<dbReference type="SUPFAM" id="SSF160964">
    <property type="entry name" value="MalF N-terminal region-like"/>
    <property type="match status" value="1"/>
</dbReference>
<dbReference type="AlphaFoldDB" id="A0A081C5P6"/>
<dbReference type="Proteomes" id="UP000030661">
    <property type="component" value="Unassembled WGS sequence"/>
</dbReference>
<dbReference type="Gene3D" id="1.20.58.370">
    <property type="entry name" value="MalF N-terminal region-like"/>
    <property type="match status" value="1"/>
</dbReference>
<evidence type="ECO:0000313" key="8">
    <source>
        <dbReference type="Proteomes" id="UP000030661"/>
    </source>
</evidence>
<keyword evidence="4 5" id="KW-0472">Membrane</keyword>
<dbReference type="Pfam" id="PF00528">
    <property type="entry name" value="BPD_transp_1"/>
    <property type="match status" value="1"/>
</dbReference>
<dbReference type="HOGENOM" id="CLU_016047_0_3_0"/>
<organism evidence="7">
    <name type="scientific">Vecturithrix granuli</name>
    <dbReference type="NCBI Taxonomy" id="1499967"/>
    <lineage>
        <taxon>Bacteria</taxon>
        <taxon>Candidatus Moduliflexota</taxon>
        <taxon>Candidatus Vecturitrichia</taxon>
        <taxon>Candidatus Vecturitrichales</taxon>
        <taxon>Candidatus Vecturitrichaceae</taxon>
        <taxon>Candidatus Vecturithrix</taxon>
    </lineage>
</organism>
<dbReference type="PROSITE" id="PS50928">
    <property type="entry name" value="ABC_TM1"/>
    <property type="match status" value="1"/>
</dbReference>
<dbReference type="PANTHER" id="PTHR43759">
    <property type="entry name" value="TREHALOSE TRANSPORT SYSTEM PERMEASE PROTEIN SUGA"/>
    <property type="match status" value="1"/>
</dbReference>
<dbReference type="Gene3D" id="1.10.3720.10">
    <property type="entry name" value="MetI-like"/>
    <property type="match status" value="1"/>
</dbReference>
<gene>
    <name evidence="7" type="ORF">U27_06887</name>
</gene>
<protein>
    <submittedName>
        <fullName evidence="7">Binding-protein-dependent transport systems inner membrane component</fullName>
    </submittedName>
</protein>
<evidence type="ECO:0000256" key="4">
    <source>
        <dbReference type="ARBA" id="ARBA00023136"/>
    </source>
</evidence>
<dbReference type="InterPro" id="IPR052730">
    <property type="entry name" value="Sugar_ABC_transporter"/>
</dbReference>
<evidence type="ECO:0000256" key="2">
    <source>
        <dbReference type="ARBA" id="ARBA00022692"/>
    </source>
</evidence>
<reference evidence="7" key="1">
    <citation type="journal article" date="2015" name="PeerJ">
        <title>First genomic representation of candidate bacterial phylum KSB3 points to enhanced environmental sensing as a trigger of wastewater bulking.</title>
        <authorList>
            <person name="Sekiguchi Y."/>
            <person name="Ohashi A."/>
            <person name="Parks D.H."/>
            <person name="Yamauchi T."/>
            <person name="Tyson G.W."/>
            <person name="Hugenholtz P."/>
        </authorList>
    </citation>
    <scope>NUCLEOTIDE SEQUENCE [LARGE SCALE GENOMIC DNA]</scope>
</reference>
<accession>A0A081C5P6</accession>
<dbReference type="EMBL" id="DF820471">
    <property type="protein sequence ID" value="GAK59901.1"/>
    <property type="molecule type" value="Genomic_DNA"/>
</dbReference>